<dbReference type="RefSeq" id="WP_285956869.1">
    <property type="nucleotide sequence ID" value="NZ_CP127225.1"/>
</dbReference>
<dbReference type="Proteomes" id="UP001228059">
    <property type="component" value="Chromosome"/>
</dbReference>
<proteinExistence type="predicted"/>
<dbReference type="EMBL" id="CP127225">
    <property type="protein sequence ID" value="WIX06634.1"/>
    <property type="molecule type" value="Genomic_DNA"/>
</dbReference>
<protein>
    <submittedName>
        <fullName evidence="1">Uncharacterized protein</fullName>
    </submittedName>
</protein>
<evidence type="ECO:0000313" key="1">
    <source>
        <dbReference type="EMBL" id="WIX06634.1"/>
    </source>
</evidence>
<dbReference type="AlphaFoldDB" id="A0AAJ6GUK3"/>
<gene>
    <name evidence="1" type="ORF">QN060_22000</name>
</gene>
<organism evidence="1 2">
    <name type="scientific">Xanthomonas oryzae pv. leersiae</name>
    <dbReference type="NCBI Taxonomy" id="3112258"/>
    <lineage>
        <taxon>Bacteria</taxon>
        <taxon>Pseudomonadati</taxon>
        <taxon>Pseudomonadota</taxon>
        <taxon>Gammaproteobacteria</taxon>
        <taxon>Lysobacterales</taxon>
        <taxon>Lysobacteraceae</taxon>
        <taxon>Xanthomonas</taxon>
    </lineage>
</organism>
<accession>A0AAJ6GUK3</accession>
<name>A0AAJ6GUK3_9XANT</name>
<sequence>MVRVVGCGDGFEVTWSDAFHAEFRVFQLWPAPEVWPGYKEVEGSLGVIEEDGKTLWLCGTGVSVKEAAEDALVKFVNWVVHPADVTANDLCRRSVLHDAEDRNFSGGD</sequence>
<reference evidence="1 2" key="1">
    <citation type="submission" date="2023-05" db="EMBL/GenBank/DDBJ databases">
        <title>Complete Genome Resource of Xanthomonas oryzae pv. leersiae Strain YNJC Isolated From Plateau Japonica Rice in Southwest China.</title>
        <authorList>
            <person name="Aa X."/>
            <person name="Mei L."/>
            <person name="Liu P."/>
            <person name="Yang Y."/>
            <person name="Tang C."/>
            <person name="Zhang F."/>
            <person name="Dong C."/>
            <person name="Wang B."/>
            <person name="Chen X."/>
            <person name="Dai L."/>
        </authorList>
    </citation>
    <scope>NUCLEOTIDE SEQUENCE [LARGE SCALE GENOMIC DNA]</scope>
    <source>
        <strain evidence="1 2">YNJC</strain>
    </source>
</reference>
<evidence type="ECO:0000313" key="2">
    <source>
        <dbReference type="Proteomes" id="UP001228059"/>
    </source>
</evidence>